<organism evidence="1 2">
    <name type="scientific">Lymphocystis disease virus 3</name>
    <dbReference type="NCBI Taxonomy" id="2560566"/>
    <lineage>
        <taxon>Viruses</taxon>
        <taxon>Varidnaviria</taxon>
        <taxon>Bamfordvirae</taxon>
        <taxon>Nucleocytoviricota</taxon>
        <taxon>Megaviricetes</taxon>
        <taxon>Pimascovirales</taxon>
        <taxon>Pimascovirales incertae sedis</taxon>
        <taxon>Iridoviridae</taxon>
        <taxon>Alphairidovirinae</taxon>
        <taxon>Lymphocystivirus</taxon>
        <taxon>Lymphocystivirus sparus1</taxon>
    </lineage>
</organism>
<accession>A0A1B2RW08</accession>
<name>A0A1B2RW08_9VIRU</name>
<evidence type="ECO:0000313" key="1">
    <source>
        <dbReference type="EMBL" id="AOC55179.1"/>
    </source>
</evidence>
<protein>
    <submittedName>
        <fullName evidence="1">Uncharacterized protein</fullName>
    </submittedName>
</protein>
<sequence>MNDKILINIKAMLKTRNVSDELIKINSQEYKTSDGTKIYFVAQITASFLRTLDKTVGLNLIIYFKSATYDVLKKTNGELNLQIFHISRFAYDLGSIIPLHKLWKKNAQEGNNYPKILAEDPACKYYNFKKNDLIVVEEDVGPRIFKVI</sequence>
<dbReference type="KEGG" id="vg:30902671"/>
<proteinExistence type="predicted"/>
<dbReference type="Proteomes" id="UP000149121">
    <property type="component" value="Segment"/>
</dbReference>
<keyword evidence="2" id="KW-1185">Reference proteome</keyword>
<dbReference type="EMBL" id="KX643370">
    <property type="protein sequence ID" value="AOC55179.1"/>
    <property type="molecule type" value="Genomic_DNA"/>
</dbReference>
<evidence type="ECO:0000313" key="2">
    <source>
        <dbReference type="Proteomes" id="UP000149121"/>
    </source>
</evidence>
<dbReference type="OrthoDB" id="15397at10239"/>
<reference evidence="1 2" key="1">
    <citation type="journal article" date="2016" name="J. Virol.">
        <title>Concurrence of Iridovirus, Polyomavirus, and a Unique Member of a New Group of Fish Papillomaviruses in Lymphocystis Disease-Affected Gilthead Sea Bream.</title>
        <authorList>
            <person name="Lopez-Bueno A."/>
            <person name="Mavian C."/>
            <person name="Labella A.M."/>
            <person name="Castro D."/>
            <person name="Borrego J.J."/>
            <person name="Alcami A."/>
            <person name="Alejo A."/>
        </authorList>
    </citation>
    <scope>NUCLEOTIDE SEQUENCE [LARGE SCALE GENOMIC DNA]</scope>
    <source>
        <strain evidence="1">SA9</strain>
    </source>
</reference>
<gene>
    <name evidence="1" type="ORF">LCDVSa095R</name>
</gene>